<dbReference type="Gene3D" id="3.40.50.10490">
    <property type="entry name" value="Glucose-6-phosphate isomerase like protein, domain 1"/>
    <property type="match status" value="1"/>
</dbReference>
<organism evidence="3 4">
    <name type="scientific">Candidula unifasciata</name>
    <dbReference type="NCBI Taxonomy" id="100452"/>
    <lineage>
        <taxon>Eukaryota</taxon>
        <taxon>Metazoa</taxon>
        <taxon>Spiralia</taxon>
        <taxon>Lophotrochozoa</taxon>
        <taxon>Mollusca</taxon>
        <taxon>Gastropoda</taxon>
        <taxon>Heterobranchia</taxon>
        <taxon>Euthyneura</taxon>
        <taxon>Panpulmonata</taxon>
        <taxon>Eupulmonata</taxon>
        <taxon>Stylommatophora</taxon>
        <taxon>Helicina</taxon>
        <taxon>Helicoidea</taxon>
        <taxon>Geomitridae</taxon>
        <taxon>Candidula</taxon>
    </lineage>
</organism>
<accession>A0A8S3Z3N9</accession>
<dbReference type="Proteomes" id="UP000678393">
    <property type="component" value="Unassembled WGS sequence"/>
</dbReference>
<dbReference type="AlphaFoldDB" id="A0A8S3Z3N9"/>
<comment type="caution">
    <text evidence="3">The sequence shown here is derived from an EMBL/GenBank/DDBJ whole genome shotgun (WGS) entry which is preliminary data.</text>
</comment>
<feature type="non-terminal residue" evidence="3">
    <location>
        <position position="323"/>
    </location>
</feature>
<dbReference type="GO" id="GO:0070095">
    <property type="term" value="F:fructose-6-phosphate binding"/>
    <property type="evidence" value="ECO:0007669"/>
    <property type="project" value="TreeGrafter"/>
</dbReference>
<dbReference type="InterPro" id="IPR046348">
    <property type="entry name" value="SIS_dom_sf"/>
</dbReference>
<dbReference type="OrthoDB" id="311172at2759"/>
<dbReference type="Gene3D" id="1.10.8.1080">
    <property type="match status" value="1"/>
</dbReference>
<gene>
    <name evidence="3" type="ORF">CUNI_LOCUS8173</name>
</gene>
<feature type="non-terminal residue" evidence="3">
    <location>
        <position position="1"/>
    </location>
</feature>
<evidence type="ECO:0000313" key="4">
    <source>
        <dbReference type="Proteomes" id="UP000678393"/>
    </source>
</evidence>
<dbReference type="GO" id="GO:0030246">
    <property type="term" value="F:carbohydrate binding"/>
    <property type="evidence" value="ECO:0007669"/>
    <property type="project" value="TreeGrafter"/>
</dbReference>
<keyword evidence="1" id="KW-0119">Carbohydrate metabolism</keyword>
<dbReference type="PANTHER" id="PTHR10088:SF4">
    <property type="entry name" value="GLUCOKINASE REGULATORY PROTEIN"/>
    <property type="match status" value="1"/>
</dbReference>
<evidence type="ECO:0000259" key="2">
    <source>
        <dbReference type="Pfam" id="PF22198"/>
    </source>
</evidence>
<dbReference type="PANTHER" id="PTHR10088">
    <property type="entry name" value="GLUCOKINASE REGULATORY PROTEIN"/>
    <property type="match status" value="1"/>
</dbReference>
<dbReference type="GO" id="GO:1901135">
    <property type="term" value="P:carbohydrate derivative metabolic process"/>
    <property type="evidence" value="ECO:0007669"/>
    <property type="project" value="InterPro"/>
</dbReference>
<evidence type="ECO:0000256" key="1">
    <source>
        <dbReference type="ARBA" id="ARBA00023277"/>
    </source>
</evidence>
<reference evidence="3" key="1">
    <citation type="submission" date="2021-04" db="EMBL/GenBank/DDBJ databases">
        <authorList>
            <consortium name="Molecular Ecology Group"/>
        </authorList>
    </citation>
    <scope>NUCLEOTIDE SEQUENCE</scope>
</reference>
<dbReference type="GO" id="GO:0009750">
    <property type="term" value="P:response to fructose"/>
    <property type="evidence" value="ECO:0007669"/>
    <property type="project" value="TreeGrafter"/>
</dbReference>
<dbReference type="GO" id="GO:0042593">
    <property type="term" value="P:glucose homeostasis"/>
    <property type="evidence" value="ECO:0007669"/>
    <property type="project" value="TreeGrafter"/>
</dbReference>
<dbReference type="Pfam" id="PF22198">
    <property type="entry name" value="GKRP_SIS_2"/>
    <property type="match status" value="1"/>
</dbReference>
<dbReference type="GO" id="GO:0005654">
    <property type="term" value="C:nucleoplasm"/>
    <property type="evidence" value="ECO:0007669"/>
    <property type="project" value="TreeGrafter"/>
</dbReference>
<feature type="domain" description="Glucokinase regulatory protein second SIS" evidence="2">
    <location>
        <begin position="78"/>
        <end position="166"/>
    </location>
</feature>
<dbReference type="EMBL" id="CAJHNH020001334">
    <property type="protein sequence ID" value="CAG5122615.1"/>
    <property type="molecule type" value="Genomic_DNA"/>
</dbReference>
<dbReference type="SUPFAM" id="SSF53697">
    <property type="entry name" value="SIS domain"/>
    <property type="match status" value="2"/>
</dbReference>
<proteinExistence type="predicted"/>
<dbReference type="InterPro" id="IPR054017">
    <property type="entry name" value="GKRP_SIS_2"/>
</dbReference>
<evidence type="ECO:0000313" key="3">
    <source>
        <dbReference type="EMBL" id="CAG5122615.1"/>
    </source>
</evidence>
<dbReference type="GO" id="GO:0019899">
    <property type="term" value="F:enzyme binding"/>
    <property type="evidence" value="ECO:0007669"/>
    <property type="project" value="TreeGrafter"/>
</dbReference>
<dbReference type="Pfam" id="PF20741">
    <property type="entry name" value="GKRP-like_C"/>
    <property type="match status" value="1"/>
</dbReference>
<name>A0A8S3Z3N9_9EUPU</name>
<dbReference type="Gene3D" id="3.40.50.12620">
    <property type="match status" value="1"/>
</dbReference>
<sequence>VQEMEKAENLLQAFILNPVIGPEPITGSSRMKSGTTTRILLDVLSVVAALDYPHYMIAQLVNLYEAACHSVYKAQPQLVCLIQLAASCLLSGGHVYYIGREGPGLTAMIDASECLPTFGASFNDIRGFVDGGYNQLDNNEGDLISLEDFTQDIQPHLQVNDLVVFLDPDELHRFEPSMSAMPCRKVAVLLTQEDVSQGVPVCDFVLNINLDLPHLKTWTAESGKNLVYQLAKEISFKWLLNCLSTAAHVLKGKVFQNSMVDVRVGNSKLFGRAARIIQKYCGLSVQEATEYLLRSIYGTDALTPEQRSGHVVNHVLVASQQDK</sequence>
<dbReference type="InterPro" id="IPR040190">
    <property type="entry name" value="MURQ/GCKR"/>
</dbReference>
<dbReference type="GO" id="GO:0004857">
    <property type="term" value="F:enzyme inhibitor activity"/>
    <property type="evidence" value="ECO:0007669"/>
    <property type="project" value="TreeGrafter"/>
</dbReference>
<keyword evidence="4" id="KW-1185">Reference proteome</keyword>
<dbReference type="GO" id="GO:0005829">
    <property type="term" value="C:cytosol"/>
    <property type="evidence" value="ECO:0007669"/>
    <property type="project" value="TreeGrafter"/>
</dbReference>
<protein>
    <recommendedName>
        <fullName evidence="2">Glucokinase regulatory protein second SIS domain-containing protein</fullName>
    </recommendedName>
</protein>